<dbReference type="KEGG" id="sman:C12CBH8_22690"/>
<dbReference type="SUPFAM" id="SSF53756">
    <property type="entry name" value="UDP-Glycosyltransferase/glycogen phosphorylase"/>
    <property type="match status" value="1"/>
</dbReference>
<dbReference type="PANTHER" id="PTHR12526">
    <property type="entry name" value="GLYCOSYLTRANSFERASE"/>
    <property type="match status" value="1"/>
</dbReference>
<dbReference type="RefSeq" id="WP_090265596.1">
    <property type="nucleotide sequence ID" value="NZ_AP023321.1"/>
</dbReference>
<name>A0A7I8D4E6_9FIRM</name>
<protein>
    <recommendedName>
        <fullName evidence="1">Glycosyl transferase family 1 domain-containing protein</fullName>
    </recommendedName>
</protein>
<evidence type="ECO:0000313" key="2">
    <source>
        <dbReference type="EMBL" id="BCI61630.1"/>
    </source>
</evidence>
<dbReference type="InterPro" id="IPR001296">
    <property type="entry name" value="Glyco_trans_1"/>
</dbReference>
<evidence type="ECO:0000259" key="1">
    <source>
        <dbReference type="Pfam" id="PF00534"/>
    </source>
</evidence>
<dbReference type="Pfam" id="PF00534">
    <property type="entry name" value="Glycos_transf_1"/>
    <property type="match status" value="1"/>
</dbReference>
<gene>
    <name evidence="2" type="ORF">C12CBH8_22690</name>
</gene>
<dbReference type="Proteomes" id="UP000593890">
    <property type="component" value="Chromosome"/>
</dbReference>
<evidence type="ECO:0000313" key="3">
    <source>
        <dbReference type="Proteomes" id="UP000593890"/>
    </source>
</evidence>
<dbReference type="AlphaFoldDB" id="A0A7I8D4E6"/>
<dbReference type="Gene3D" id="3.40.50.2000">
    <property type="entry name" value="Glycogen Phosphorylase B"/>
    <property type="match status" value="1"/>
</dbReference>
<organism evidence="2 3">
    <name type="scientific">Solibaculum mannosilyticum</name>
    <dbReference type="NCBI Taxonomy" id="2780922"/>
    <lineage>
        <taxon>Bacteria</taxon>
        <taxon>Bacillati</taxon>
        <taxon>Bacillota</taxon>
        <taxon>Clostridia</taxon>
        <taxon>Eubacteriales</taxon>
        <taxon>Oscillospiraceae</taxon>
        <taxon>Solibaculum</taxon>
    </lineage>
</organism>
<feature type="domain" description="Glycosyl transferase family 1" evidence="1">
    <location>
        <begin position="221"/>
        <end position="363"/>
    </location>
</feature>
<reference evidence="3" key="1">
    <citation type="submission" date="2020-07" db="EMBL/GenBank/DDBJ databases">
        <title>Complete genome sequencing of Clostridia bacterium strain 12CBH8.</title>
        <authorList>
            <person name="Sakamoto M."/>
            <person name="Murakami T."/>
            <person name="Mori H."/>
        </authorList>
    </citation>
    <scope>NUCLEOTIDE SEQUENCE [LARGE SCALE GENOMIC DNA]</scope>
    <source>
        <strain evidence="3">12CBH8</strain>
    </source>
</reference>
<dbReference type="EMBL" id="AP023321">
    <property type="protein sequence ID" value="BCI61630.1"/>
    <property type="molecule type" value="Genomic_DNA"/>
</dbReference>
<proteinExistence type="predicted"/>
<sequence length="399" mass="44722">MVKMAFFHDHPMIRDEEGNHYALNLPYTLWRDRYLPCFDRITVVCRLKDSSTMTPAQKKGYSRADGPHVTIRPAVAYHSPPDAVTHHKEIVQHIREVLSEADCAVIRMPSVIGALACREAIRMGKPWALEEVACAWDSLWNYGRLSGKLFAPVLFLINRHYAKKAPRVVYVTQNFLQGRYPSRGIQTGVSNVFINAPGPEVLEKRLKRIQNGPSPLQFGLMGSLDVKFKGHETALKALGSIKDKLPPFQLRFLGGGDPQQWKPLVQSLGLSDRVIFCGTLPAGEAVLNWMDETDIFLCPSLQEGLPRGLVEAMSRGCPSLGAVTGGIPELLGDAYLHSKKDWRKLAGQIVRLTQHPEEMQQCARDNFAVASTFSKEVLDQKRFAFWKAYAQEVEQSLAK</sequence>
<dbReference type="PANTHER" id="PTHR12526:SF630">
    <property type="entry name" value="GLYCOSYLTRANSFERASE"/>
    <property type="match status" value="1"/>
</dbReference>
<keyword evidence="3" id="KW-1185">Reference proteome</keyword>
<dbReference type="CDD" id="cd03801">
    <property type="entry name" value="GT4_PimA-like"/>
    <property type="match status" value="1"/>
</dbReference>
<accession>A0A7I8D4E6</accession>